<accession>A0A0H2TLL1</accession>
<reference evidence="1" key="2">
    <citation type="submission" date="2011-03" db="EMBL/GenBank/DDBJ databases">
        <title>Annotation of Magnaporthe poae ATCC 64411.</title>
        <authorList>
            <person name="Ma L.-J."/>
            <person name="Dead R."/>
            <person name="Young S.K."/>
            <person name="Zeng Q."/>
            <person name="Gargeya S."/>
            <person name="Fitzgerald M."/>
            <person name="Haas B."/>
            <person name="Abouelleil A."/>
            <person name="Alvarado L."/>
            <person name="Arachchi H.M."/>
            <person name="Berlin A."/>
            <person name="Brown A."/>
            <person name="Chapman S.B."/>
            <person name="Chen Z."/>
            <person name="Dunbar C."/>
            <person name="Freedman E."/>
            <person name="Gearin G."/>
            <person name="Gellesch M."/>
            <person name="Goldberg J."/>
            <person name="Griggs A."/>
            <person name="Gujja S."/>
            <person name="Heiman D."/>
            <person name="Howarth C."/>
            <person name="Larson L."/>
            <person name="Lui A."/>
            <person name="MacDonald P.J.P."/>
            <person name="Mehta T."/>
            <person name="Montmayeur A."/>
            <person name="Murphy C."/>
            <person name="Neiman D."/>
            <person name="Pearson M."/>
            <person name="Priest M."/>
            <person name="Roberts A."/>
            <person name="Saif S."/>
            <person name="Shea T."/>
            <person name="Shenoy N."/>
            <person name="Sisk P."/>
            <person name="Stolte C."/>
            <person name="Sykes S."/>
            <person name="Yandava C."/>
            <person name="Wortman J."/>
            <person name="Nusbaum C."/>
            <person name="Birren B."/>
        </authorList>
    </citation>
    <scope>NUCLEOTIDE SEQUENCE</scope>
    <source>
        <strain evidence="1">ATCC 64411</strain>
    </source>
</reference>
<name>A0A0H2TLL1_MAGP6</name>
<dbReference type="VEuPathDB" id="FungiDB:MAPG_01468"/>
<feature type="non-terminal residue" evidence="1">
    <location>
        <position position="1"/>
    </location>
</feature>
<dbReference type="AlphaFoldDB" id="A0A0H2TLL1"/>
<evidence type="ECO:0000313" key="1">
    <source>
        <dbReference type="EMBL" id="KLU82396.1"/>
    </source>
</evidence>
<reference evidence="1" key="1">
    <citation type="submission" date="2010-05" db="EMBL/GenBank/DDBJ databases">
        <title>The Genome Sequence of Magnaporthe poae strain ATCC 64411.</title>
        <authorList>
            <consortium name="The Broad Institute Genome Sequencing Platform"/>
            <consortium name="Broad Institute Genome Sequencing Center for Infectious Disease"/>
            <person name="Ma L.-J."/>
            <person name="Dead R."/>
            <person name="Young S."/>
            <person name="Zeng Q."/>
            <person name="Koehrsen M."/>
            <person name="Alvarado L."/>
            <person name="Berlin A."/>
            <person name="Chapman S.B."/>
            <person name="Chen Z."/>
            <person name="Freedman E."/>
            <person name="Gellesch M."/>
            <person name="Goldberg J."/>
            <person name="Griggs A."/>
            <person name="Gujja S."/>
            <person name="Heilman E.R."/>
            <person name="Heiman D."/>
            <person name="Hepburn T."/>
            <person name="Howarth C."/>
            <person name="Jen D."/>
            <person name="Larson L."/>
            <person name="Mehta T."/>
            <person name="Neiman D."/>
            <person name="Pearson M."/>
            <person name="Roberts A."/>
            <person name="Saif S."/>
            <person name="Shea T."/>
            <person name="Shenoy N."/>
            <person name="Sisk P."/>
            <person name="Stolte C."/>
            <person name="Sykes S."/>
            <person name="Walk T."/>
            <person name="White J."/>
            <person name="Yandava C."/>
            <person name="Haas B."/>
            <person name="Nusbaum C."/>
            <person name="Birren B."/>
        </authorList>
    </citation>
    <scope>NUCLEOTIDE SEQUENCE</scope>
    <source>
        <strain evidence="1">ATCC 64411</strain>
    </source>
</reference>
<dbReference type="OrthoDB" id="430354at2759"/>
<sequence length="89" mass="9898">TQGGYYRHYKRAPSDEDPSVSVNVGIKFDAADYMDAPKPAGFRAAMCTDMYDVEARDLNELIPMWEQTFGEIGGYWQLATDDGQGGKPI</sequence>
<organism evidence="1">
    <name type="scientific">Magnaporthiopsis poae (strain ATCC 64411 / 73-15)</name>
    <name type="common">Kentucky bluegrass fungus</name>
    <name type="synonym">Magnaporthe poae</name>
    <dbReference type="NCBI Taxonomy" id="644358"/>
    <lineage>
        <taxon>Eukaryota</taxon>
        <taxon>Fungi</taxon>
        <taxon>Dikarya</taxon>
        <taxon>Ascomycota</taxon>
        <taxon>Pezizomycotina</taxon>
        <taxon>Sordariomycetes</taxon>
        <taxon>Sordariomycetidae</taxon>
        <taxon>Magnaporthales</taxon>
        <taxon>Magnaporthaceae</taxon>
        <taxon>Magnaporthiopsis</taxon>
    </lineage>
</organism>
<protein>
    <submittedName>
        <fullName evidence="1">Uncharacterized protein</fullName>
    </submittedName>
</protein>
<dbReference type="EMBL" id="GL876966">
    <property type="protein sequence ID" value="KLU82396.1"/>
    <property type="molecule type" value="Genomic_DNA"/>
</dbReference>
<proteinExistence type="predicted"/>
<gene>
    <name evidence="1" type="ORF">MAPG_01468</name>
</gene>